<keyword evidence="1" id="KW-0472">Membrane</keyword>
<protein>
    <submittedName>
        <fullName evidence="2">Uncharacterized protein</fullName>
    </submittedName>
</protein>
<sequence length="85" mass="9840">MFHQNIEQETKETANSLFGAMGKETCVWFYVLEIFSFIGLVIACIHMLHGIFTDKNFRVLGGINAVWQAFVVYFVNRLLYSMCVH</sequence>
<keyword evidence="1" id="KW-1133">Transmembrane helix</keyword>
<evidence type="ECO:0000256" key="1">
    <source>
        <dbReference type="SAM" id="Phobius"/>
    </source>
</evidence>
<proteinExistence type="predicted"/>
<name>A0A5J6VLT0_9VIRU</name>
<evidence type="ECO:0000313" key="2">
    <source>
        <dbReference type="EMBL" id="QFG74899.1"/>
    </source>
</evidence>
<dbReference type="EMBL" id="MN448295">
    <property type="protein sequence ID" value="QFG74899.1"/>
    <property type="molecule type" value="Genomic_DNA"/>
</dbReference>
<reference evidence="2" key="1">
    <citation type="journal article" date="2019" name="Philos. Trans. R. Soc. Lond., B, Biol. Sci.">
        <title>Targeted metagenomic recovery of four divergent viruses reveals shared and distinctive characteristics of giant viruses of marine eukaryotes.</title>
        <authorList>
            <person name="Needham D.M."/>
            <person name="Poirier C."/>
            <person name="Hehenberger E."/>
            <person name="Jimenez V."/>
            <person name="Swalwell J.E."/>
            <person name="Santoro A.E."/>
            <person name="Worden A.Z."/>
        </authorList>
    </citation>
    <scope>NUCLEOTIDE SEQUENCE</scope>
    <source>
        <strain evidence="2">OPacV-421</strain>
    </source>
</reference>
<accession>A0A5J6VLT0</accession>
<feature type="transmembrane region" description="Helical" evidence="1">
    <location>
        <begin position="27"/>
        <end position="45"/>
    </location>
</feature>
<keyword evidence="1" id="KW-0812">Transmembrane</keyword>
<feature type="transmembrane region" description="Helical" evidence="1">
    <location>
        <begin position="57"/>
        <end position="75"/>
    </location>
</feature>
<organism evidence="2">
    <name type="scientific">Megaviridae environmental sample</name>
    <dbReference type="NCBI Taxonomy" id="1737588"/>
    <lineage>
        <taxon>Viruses</taxon>
        <taxon>Varidnaviria</taxon>
        <taxon>Bamfordvirae</taxon>
        <taxon>Nucleocytoviricota</taxon>
        <taxon>Megaviricetes</taxon>
        <taxon>Imitervirales</taxon>
        <taxon>Mimiviridae</taxon>
        <taxon>environmental samples</taxon>
    </lineage>
</organism>